<protein>
    <submittedName>
        <fullName evidence="15">Serine/threonine kinase 16</fullName>
    </submittedName>
</protein>
<dbReference type="GO" id="GO:0016787">
    <property type="term" value="F:hydrolase activity"/>
    <property type="evidence" value="ECO:0007669"/>
    <property type="project" value="UniProtKB-KW"/>
</dbReference>
<keyword evidence="4 11" id="KW-0540">Nuclease</keyword>
<dbReference type="GO" id="GO:0004672">
    <property type="term" value="F:protein kinase activity"/>
    <property type="evidence" value="ECO:0007669"/>
    <property type="project" value="InterPro"/>
</dbReference>
<feature type="compositionally biased region" description="Acidic residues" evidence="12">
    <location>
        <begin position="504"/>
        <end position="514"/>
    </location>
</feature>
<dbReference type="Pfam" id="PF00069">
    <property type="entry name" value="Pkinase"/>
    <property type="match status" value="1"/>
</dbReference>
<organism evidence="15 16">
    <name type="scientific">Corvus moneduloides</name>
    <name type="common">New Caledonian crow</name>
    <dbReference type="NCBI Taxonomy" id="1196302"/>
    <lineage>
        <taxon>Eukaryota</taxon>
        <taxon>Metazoa</taxon>
        <taxon>Chordata</taxon>
        <taxon>Craniata</taxon>
        <taxon>Vertebrata</taxon>
        <taxon>Euteleostomi</taxon>
        <taxon>Archelosauria</taxon>
        <taxon>Archosauria</taxon>
        <taxon>Dinosauria</taxon>
        <taxon>Saurischia</taxon>
        <taxon>Theropoda</taxon>
        <taxon>Coelurosauria</taxon>
        <taxon>Aves</taxon>
        <taxon>Neognathae</taxon>
        <taxon>Neoaves</taxon>
        <taxon>Telluraves</taxon>
        <taxon>Australaves</taxon>
        <taxon>Passeriformes</taxon>
        <taxon>Corvoidea</taxon>
        <taxon>Corvidae</taxon>
        <taxon>Corvus</taxon>
    </lineage>
</organism>
<dbReference type="GO" id="GO:0004519">
    <property type="term" value="F:endonuclease activity"/>
    <property type="evidence" value="ECO:0007669"/>
    <property type="project" value="UniProtKB-KW"/>
</dbReference>
<dbReference type="SMART" id="SM00220">
    <property type="entry name" value="S_TKc"/>
    <property type="match status" value="1"/>
</dbReference>
<dbReference type="SMART" id="SM00248">
    <property type="entry name" value="ANK"/>
    <property type="match status" value="2"/>
</dbReference>
<reference evidence="15" key="2">
    <citation type="submission" date="2025-08" db="UniProtKB">
        <authorList>
            <consortium name="Ensembl"/>
        </authorList>
    </citation>
    <scope>IDENTIFICATION</scope>
</reference>
<gene>
    <name evidence="15" type="primary">STK16</name>
</gene>
<dbReference type="Gene3D" id="1.10.510.10">
    <property type="entry name" value="Transferase(Phosphotransferase) domain 1"/>
    <property type="match status" value="1"/>
</dbReference>
<feature type="compositionally biased region" description="Low complexity" evidence="12">
    <location>
        <begin position="235"/>
        <end position="255"/>
    </location>
</feature>
<dbReference type="PANTHER" id="PTHR16036">
    <property type="entry name" value="ANKYRIN REPEAT AND ZINC FINGER DOMAIN-CONTAINING PROTEIN 1"/>
    <property type="match status" value="1"/>
</dbReference>
<feature type="domain" description="Protein kinase" evidence="13">
    <location>
        <begin position="789"/>
        <end position="1060"/>
    </location>
</feature>
<dbReference type="InterPro" id="IPR011009">
    <property type="entry name" value="Kinase-like_dom_sf"/>
</dbReference>
<sequence>MDARGRDPRRRRAGCDGRRFRAGRRRWPVSGGVGTGGTASGAMGHSSWDGGGGTTAAWGRGIAGGVAPGAVRGSWGSGGGRVPATVRARAGAERWGGCRGGHRRVVPDGPITQALTRPLGAVAMPESRSVFEAAQDPELLRGLTLVTGFAADAGVSELAPGSHEKPTAPSCEEKAHGVAEVPERMCCLTCGQVFGSREEQTEHYRLDWHRFNLKQRLLGHRTLPAEVFEEKTRTGDVSSISGSDSDSSDVSSESELLPSASDSPWTRQVPRSHKVLLRNAKGQLISAYRCVLVTGKDGIEDTVELTASLQSLSASTCWVVLMMGGGHFAGAVFRGPQVQEHKTFHRYTVRARRGTAQGVRDAQSPGSAPRSAGASLRRYNEAALLKDIQDLLAVWAQHLNEAQRIFLRAPRHNRALLFSGRNPALTRGDPRICHIPLSTRRATLREVLRVHTTLASLQVYGKDTPLEDITGSPRKVWQKRQWKPEVDSLQEDTTAPVLSPPSAPEEEEEEEESPAGELETVEVTLGTLDLREFEVMPKRNRKRRKKRNKKVEKGPCAEETGHQCGQPGLEPVTELQGEAEAGLLPWSNGGDPQTQLCDALFTACKTGDVRTLRHLLGVPENRGLPGDIEDGEMAPSLDMAHALLNQPVDEHGRTLLHVAARAGKAEAVRLLLEAGADPALRDRQEKTPYCASADRLTRNAFRKFMVDHPDKYDYSRAKVPGPLTQEMEAKKLEKKRAQKAQRKQREQAQREERQRWEQEQKEKQQFAALSDREKRALAAERRLAAQLQDTGTSLANIRGFSYVDLVEGLRDGRFYALKRILCHDKEDRQAALHEVEMHGLFDHPNILRLVAHCMVEKGAKHEAWLLLPYVKGGTLWREVEALREKGTFMPEQRILLILHGICRGLQAIHSKGYAHRDLKPTNVLLDEDDQPVLMDLGSMNQARIEVNSSREAMAVQDWAAQRCTISYRAPELFTVPSQCIIDERTDIWSLGCVLYCMMFGEGPYDAIFQKGDSVALAVQNPLTLPSTTRHSAALQRLLFSMMTVNPQERPSINEILHQLEGLQPAPAGQDTTQI</sequence>
<evidence type="ECO:0000256" key="11">
    <source>
        <dbReference type="PROSITE-ProRule" id="PRU01389"/>
    </source>
</evidence>
<feature type="compositionally biased region" description="Low complexity" evidence="12">
    <location>
        <begin position="362"/>
        <end position="374"/>
    </location>
</feature>
<dbReference type="Ensembl" id="ENSCMUT00000008306.2">
    <property type="protein sequence ID" value="ENSCMUP00000007701.2"/>
    <property type="gene ID" value="ENSCMUG00000005049.2"/>
</dbReference>
<evidence type="ECO:0000256" key="3">
    <source>
        <dbReference type="ARBA" id="ARBA00022490"/>
    </source>
</evidence>
<dbReference type="PANTHER" id="PTHR16036:SF2">
    <property type="entry name" value="TRNA ENDONUCLEASE ANKZF1"/>
    <property type="match status" value="1"/>
</dbReference>
<keyword evidence="8 10" id="KW-0040">ANK repeat</keyword>
<keyword evidence="6 11" id="KW-0255">Endonuclease</keyword>
<dbReference type="GO" id="GO:0036503">
    <property type="term" value="P:ERAD pathway"/>
    <property type="evidence" value="ECO:0007669"/>
    <property type="project" value="TreeGrafter"/>
</dbReference>
<dbReference type="Gene3D" id="1.25.40.20">
    <property type="entry name" value="Ankyrin repeat-containing domain"/>
    <property type="match status" value="1"/>
</dbReference>
<dbReference type="Pfam" id="PF00023">
    <property type="entry name" value="Ank"/>
    <property type="match status" value="1"/>
</dbReference>
<dbReference type="InterPro" id="IPR002110">
    <property type="entry name" value="Ankyrin_rpt"/>
</dbReference>
<feature type="region of interest" description="Disordered" evidence="12">
    <location>
        <begin position="1"/>
        <end position="46"/>
    </location>
</feature>
<dbReference type="PROSITE" id="PS00108">
    <property type="entry name" value="PROTEIN_KINASE_ST"/>
    <property type="match status" value="1"/>
</dbReference>
<dbReference type="InterPro" id="IPR041175">
    <property type="entry name" value="VLRF1/Vms1"/>
</dbReference>
<feature type="compositionally biased region" description="Basic residues" evidence="12">
    <location>
        <begin position="733"/>
        <end position="742"/>
    </location>
</feature>
<feature type="region of interest" description="Disordered" evidence="12">
    <location>
        <begin position="464"/>
        <end position="570"/>
    </location>
</feature>
<keyword evidence="9" id="KW-0175">Coiled coil</keyword>
<dbReference type="CDD" id="cd13986">
    <property type="entry name" value="STKc_16"/>
    <property type="match status" value="1"/>
</dbReference>
<dbReference type="InterPro" id="IPR036770">
    <property type="entry name" value="Ankyrin_rpt-contain_sf"/>
</dbReference>
<feature type="domain" description="VLRF1" evidence="14">
    <location>
        <begin position="314"/>
        <end position="457"/>
    </location>
</feature>
<dbReference type="Pfam" id="PF18826">
    <property type="entry name" value="bVLRF1"/>
    <property type="match status" value="1"/>
</dbReference>
<evidence type="ECO:0000313" key="16">
    <source>
        <dbReference type="Proteomes" id="UP000694553"/>
    </source>
</evidence>
<dbReference type="PROSITE" id="PS52044">
    <property type="entry name" value="VLRF1"/>
    <property type="match status" value="1"/>
</dbReference>
<evidence type="ECO:0000256" key="9">
    <source>
        <dbReference type="ARBA" id="ARBA00023054"/>
    </source>
</evidence>
<dbReference type="PROSITE" id="PS50297">
    <property type="entry name" value="ANK_REP_REGION"/>
    <property type="match status" value="1"/>
</dbReference>
<dbReference type="InterPro" id="IPR047139">
    <property type="entry name" value="ANKZ1/VMS1"/>
</dbReference>
<evidence type="ECO:0000256" key="1">
    <source>
        <dbReference type="ARBA" id="ARBA00004496"/>
    </source>
</evidence>
<evidence type="ECO:0000256" key="7">
    <source>
        <dbReference type="ARBA" id="ARBA00022801"/>
    </source>
</evidence>
<keyword evidence="16" id="KW-1185">Reference proteome</keyword>
<reference evidence="16" key="1">
    <citation type="submission" date="2019-10" db="EMBL/GenBank/DDBJ databases">
        <title>Corvus moneduloides (New Caledonian crow) genome, bCorMon1, primary haplotype.</title>
        <authorList>
            <person name="Rutz C."/>
            <person name="Fungtammasan C."/>
            <person name="Mountcastle J."/>
            <person name="Formenti G."/>
            <person name="Chow W."/>
            <person name="Howe K."/>
            <person name="Steele M.P."/>
            <person name="Fernandes J."/>
            <person name="Gilbert M.T.P."/>
            <person name="Fedrigo O."/>
            <person name="Jarvis E.D."/>
            <person name="Gemmell N."/>
        </authorList>
    </citation>
    <scope>NUCLEOTIDE SEQUENCE [LARGE SCALE GENOMIC DNA]</scope>
</reference>
<evidence type="ECO:0000313" key="15">
    <source>
        <dbReference type="Ensembl" id="ENSCMUP00000007701.2"/>
    </source>
</evidence>
<keyword evidence="5" id="KW-0677">Repeat</keyword>
<reference evidence="15" key="3">
    <citation type="submission" date="2025-09" db="UniProtKB">
        <authorList>
            <consortium name="Ensembl"/>
        </authorList>
    </citation>
    <scope>IDENTIFICATION</scope>
</reference>
<dbReference type="FunFam" id="1.10.510.10:FF:000396">
    <property type="entry name" value="Serine/threonine-protein kinase 16"/>
    <property type="match status" value="1"/>
</dbReference>
<evidence type="ECO:0000256" key="4">
    <source>
        <dbReference type="ARBA" id="ARBA00022722"/>
    </source>
</evidence>
<accession>A0A8C3DK93</accession>
<feature type="repeat" description="ANK" evidence="10">
    <location>
        <begin position="651"/>
        <end position="683"/>
    </location>
</feature>
<dbReference type="InterPro" id="IPR013087">
    <property type="entry name" value="Znf_C2H2_type"/>
</dbReference>
<keyword evidence="3 11" id="KW-0963">Cytoplasm</keyword>
<dbReference type="PROSITE" id="PS50088">
    <property type="entry name" value="ANK_REPEAT"/>
    <property type="match status" value="1"/>
</dbReference>
<proteinExistence type="inferred from homology"/>
<feature type="compositionally biased region" description="Basic and acidic residues" evidence="12">
    <location>
        <begin position="551"/>
        <end position="561"/>
    </location>
</feature>
<evidence type="ECO:0000256" key="6">
    <source>
        <dbReference type="ARBA" id="ARBA00022759"/>
    </source>
</evidence>
<evidence type="ECO:0000256" key="2">
    <source>
        <dbReference type="ARBA" id="ARBA00009262"/>
    </source>
</evidence>
<evidence type="ECO:0000259" key="14">
    <source>
        <dbReference type="PROSITE" id="PS52044"/>
    </source>
</evidence>
<evidence type="ECO:0000256" key="8">
    <source>
        <dbReference type="ARBA" id="ARBA00023043"/>
    </source>
</evidence>
<dbReference type="PROSITE" id="PS50011">
    <property type="entry name" value="PROTEIN_KINASE_DOM"/>
    <property type="match status" value="1"/>
</dbReference>
<dbReference type="GO" id="GO:0005737">
    <property type="term" value="C:cytoplasm"/>
    <property type="evidence" value="ECO:0007669"/>
    <property type="project" value="UniProtKB-SubCell"/>
</dbReference>
<comment type="subcellular location">
    <subcellularLocation>
        <location evidence="1">Cytoplasm</location>
    </subcellularLocation>
</comment>
<dbReference type="InterPro" id="IPR008271">
    <property type="entry name" value="Ser/Thr_kinase_AS"/>
</dbReference>
<evidence type="ECO:0000256" key="10">
    <source>
        <dbReference type="PROSITE-ProRule" id="PRU00023"/>
    </source>
</evidence>
<evidence type="ECO:0000256" key="5">
    <source>
        <dbReference type="ARBA" id="ARBA00022737"/>
    </source>
</evidence>
<feature type="compositionally biased region" description="Basic and acidic residues" evidence="12">
    <location>
        <begin position="743"/>
        <end position="771"/>
    </location>
</feature>
<evidence type="ECO:0000259" key="13">
    <source>
        <dbReference type="PROSITE" id="PS50011"/>
    </source>
</evidence>
<feature type="region of interest" description="Disordered" evidence="12">
    <location>
        <begin position="733"/>
        <end position="771"/>
    </location>
</feature>
<accession>A0A8U7PB82</accession>
<feature type="region of interest" description="Disordered" evidence="12">
    <location>
        <begin position="354"/>
        <end position="374"/>
    </location>
</feature>
<feature type="region of interest" description="Disordered" evidence="12">
    <location>
        <begin position="229"/>
        <end position="268"/>
    </location>
</feature>
<feature type="compositionally biased region" description="Basic residues" evidence="12">
    <location>
        <begin position="538"/>
        <end position="550"/>
    </location>
</feature>
<dbReference type="SUPFAM" id="SSF56112">
    <property type="entry name" value="Protein kinase-like (PK-like)"/>
    <property type="match status" value="1"/>
</dbReference>
<evidence type="ECO:0000256" key="12">
    <source>
        <dbReference type="SAM" id="MobiDB-lite"/>
    </source>
</evidence>
<dbReference type="SUPFAM" id="SSF48403">
    <property type="entry name" value="Ankyrin repeat"/>
    <property type="match status" value="1"/>
</dbReference>
<comment type="domain">
    <text evidence="11">The VLRF1 domain mediates binding to the 60S ribosomal subunit.</text>
</comment>
<dbReference type="Gene3D" id="3.30.200.20">
    <property type="entry name" value="Phosphorylase Kinase, domain 1"/>
    <property type="match status" value="1"/>
</dbReference>
<keyword evidence="7 11" id="KW-0378">Hydrolase</keyword>
<dbReference type="GO" id="GO:0005524">
    <property type="term" value="F:ATP binding"/>
    <property type="evidence" value="ECO:0007669"/>
    <property type="project" value="InterPro"/>
</dbReference>
<name>A0A8C3DK93_CORMO</name>
<feature type="active site" evidence="11">
    <location>
        <position position="357"/>
    </location>
</feature>
<comment type="similarity">
    <text evidence="2 11">Belongs to the ANKZF1/VMS1 family.</text>
</comment>
<dbReference type="InterPro" id="IPR000719">
    <property type="entry name" value="Prot_kinase_dom"/>
</dbReference>
<dbReference type="AlphaFoldDB" id="A0A8C3DK93"/>
<dbReference type="PROSITE" id="PS00028">
    <property type="entry name" value="ZINC_FINGER_C2H2_1"/>
    <property type="match status" value="1"/>
</dbReference>
<dbReference type="Proteomes" id="UP000694553">
    <property type="component" value="Unassembled WGS sequence"/>
</dbReference>